<protein>
    <recommendedName>
        <fullName evidence="6">Heat-inducible transcription repressor HrcA</fullName>
    </recommendedName>
</protein>
<feature type="domain" description="Heat-inducible transcription repressor HrcA C-terminal" evidence="7">
    <location>
        <begin position="103"/>
        <end position="326"/>
    </location>
</feature>
<dbReference type="GO" id="GO:0003677">
    <property type="term" value="F:DNA binding"/>
    <property type="evidence" value="ECO:0007669"/>
    <property type="project" value="InterPro"/>
</dbReference>
<gene>
    <name evidence="6" type="primary">hrcA</name>
    <name evidence="8" type="ORF">BK826_00090</name>
</gene>
<keyword evidence="1 6" id="KW-0678">Repressor</keyword>
<dbReference type="InterPro" id="IPR036388">
    <property type="entry name" value="WH-like_DNA-bd_sf"/>
</dbReference>
<reference evidence="8 9" key="1">
    <citation type="submission" date="2016-10" db="EMBL/GenBank/DDBJ databases">
        <title>Draft genome sequence of strain LCT isolated from the Shenzhou X spacecraft of China.</title>
        <authorList>
            <person name="Huang B."/>
        </authorList>
    </citation>
    <scope>NUCLEOTIDE SEQUENCE [LARGE SCALE GENOMIC DNA]</scope>
    <source>
        <strain evidence="8 9">LCT-H5</strain>
    </source>
</reference>
<dbReference type="InterPro" id="IPR029016">
    <property type="entry name" value="GAF-like_dom_sf"/>
</dbReference>
<evidence type="ECO:0000313" key="8">
    <source>
        <dbReference type="EMBL" id="OIJ36877.1"/>
    </source>
</evidence>
<dbReference type="AlphaFoldDB" id="A0A1S2N3S4"/>
<dbReference type="Gene3D" id="1.10.10.10">
    <property type="entry name" value="Winged helix-like DNA-binding domain superfamily/Winged helix DNA-binding domain"/>
    <property type="match status" value="1"/>
</dbReference>
<dbReference type="EMBL" id="MODZ01000001">
    <property type="protein sequence ID" value="OIJ36877.1"/>
    <property type="molecule type" value="Genomic_DNA"/>
</dbReference>
<dbReference type="SUPFAM" id="SSF55781">
    <property type="entry name" value="GAF domain-like"/>
    <property type="match status" value="1"/>
</dbReference>
<dbReference type="FunFam" id="1.10.10.10:FF:000049">
    <property type="entry name" value="Heat-inducible transcription repressor HrcA"/>
    <property type="match status" value="1"/>
</dbReference>
<comment type="function">
    <text evidence="5 6">Negative regulator of class I heat shock genes (grpE-dnaK-dnaJ and groELS operons). Prevents heat-shock induction of these operons.</text>
</comment>
<dbReference type="SUPFAM" id="SSF46785">
    <property type="entry name" value="Winged helix' DNA-binding domain"/>
    <property type="match status" value="1"/>
</dbReference>
<dbReference type="OrthoDB" id="9783139at2"/>
<dbReference type="PIRSF" id="PIRSF005485">
    <property type="entry name" value="HrcA"/>
    <property type="match status" value="1"/>
</dbReference>
<dbReference type="InterPro" id="IPR036390">
    <property type="entry name" value="WH_DNA-bd_sf"/>
</dbReference>
<dbReference type="NCBIfam" id="TIGR00331">
    <property type="entry name" value="hrcA"/>
    <property type="match status" value="1"/>
</dbReference>
<evidence type="ECO:0000313" key="9">
    <source>
        <dbReference type="Proteomes" id="UP000179540"/>
    </source>
</evidence>
<sequence length="345" mass="36932">MNHPRRLEVLSAIVEDYVHSREPVGSKALVERHRLGVSSSTVRNDMAALEDEGLIAAPHASAGRIPTDKGYRAFVDRIDAVRPLTPAQRRVIVEFLGSSHDLDEVMARTVRLLSQLTHQVAVVRYPRRTGERVRHLDLVPLEPDTALLILITSRGRVLQQPVPLIPDTGHTGEDLALLRARLLEELAEAPLDAAAARAGTVLATLPPGAREAGARVLAALAGLADGGAQDRLLMAGTSYLAQSTWDFRSSIAPILDALEEQVVMLRLLSELGEEHPGATGVSVRIGAENAATPLADASVVASGYGPAGSAQLGVVGPTRMDYPETMAAVRAVARYLSRLLREDQP</sequence>
<evidence type="ECO:0000256" key="4">
    <source>
        <dbReference type="ARBA" id="ARBA00023163"/>
    </source>
</evidence>
<comment type="similarity">
    <text evidence="6">Belongs to the HrcA family.</text>
</comment>
<dbReference type="PANTHER" id="PTHR34824">
    <property type="entry name" value="HEAT-INDUCIBLE TRANSCRIPTION REPRESSOR HRCA"/>
    <property type="match status" value="1"/>
</dbReference>
<dbReference type="Pfam" id="PF01628">
    <property type="entry name" value="HrcA"/>
    <property type="match status" value="1"/>
</dbReference>
<keyword evidence="4 6" id="KW-0804">Transcription</keyword>
<keyword evidence="3 6" id="KW-0346">Stress response</keyword>
<dbReference type="InterPro" id="IPR002571">
    <property type="entry name" value="HrcA"/>
</dbReference>
<dbReference type="HAMAP" id="MF_00081">
    <property type="entry name" value="HrcA"/>
    <property type="match status" value="1"/>
</dbReference>
<evidence type="ECO:0000259" key="7">
    <source>
        <dbReference type="Pfam" id="PF01628"/>
    </source>
</evidence>
<dbReference type="InterPro" id="IPR021153">
    <property type="entry name" value="HrcA_C"/>
</dbReference>
<dbReference type="RefSeq" id="WP_075513806.1">
    <property type="nucleotide sequence ID" value="NZ_MODZ01000001.1"/>
</dbReference>
<comment type="caution">
    <text evidence="8">The sequence shown here is derived from an EMBL/GenBank/DDBJ whole genome shotgun (WGS) entry which is preliminary data.</text>
</comment>
<evidence type="ECO:0000256" key="1">
    <source>
        <dbReference type="ARBA" id="ARBA00022491"/>
    </source>
</evidence>
<dbReference type="PANTHER" id="PTHR34824:SF1">
    <property type="entry name" value="HEAT-INDUCIBLE TRANSCRIPTION REPRESSOR HRCA"/>
    <property type="match status" value="1"/>
</dbReference>
<dbReference type="Proteomes" id="UP000179540">
    <property type="component" value="Unassembled WGS sequence"/>
</dbReference>
<keyword evidence="2 6" id="KW-0805">Transcription regulation</keyword>
<name>A0A1S2N3S4_9MICC</name>
<proteinExistence type="inferred from homology"/>
<evidence type="ECO:0000256" key="2">
    <source>
        <dbReference type="ARBA" id="ARBA00023015"/>
    </source>
</evidence>
<evidence type="ECO:0000256" key="3">
    <source>
        <dbReference type="ARBA" id="ARBA00023016"/>
    </source>
</evidence>
<dbReference type="GO" id="GO:0045892">
    <property type="term" value="P:negative regulation of DNA-templated transcription"/>
    <property type="evidence" value="ECO:0007669"/>
    <property type="project" value="UniProtKB-UniRule"/>
</dbReference>
<accession>A0A1S2N3S4</accession>
<organism evidence="8 9">
    <name type="scientific">Rothia kristinae</name>
    <dbReference type="NCBI Taxonomy" id="37923"/>
    <lineage>
        <taxon>Bacteria</taxon>
        <taxon>Bacillati</taxon>
        <taxon>Actinomycetota</taxon>
        <taxon>Actinomycetes</taxon>
        <taxon>Micrococcales</taxon>
        <taxon>Micrococcaceae</taxon>
        <taxon>Rothia</taxon>
    </lineage>
</organism>
<evidence type="ECO:0000256" key="5">
    <source>
        <dbReference type="ARBA" id="ARBA00055319"/>
    </source>
</evidence>
<evidence type="ECO:0000256" key="6">
    <source>
        <dbReference type="HAMAP-Rule" id="MF_00081"/>
    </source>
</evidence>
<dbReference type="Gene3D" id="3.30.450.40">
    <property type="match status" value="1"/>
</dbReference>